<reference evidence="3" key="1">
    <citation type="submission" date="2016-09" db="EMBL/GenBank/DDBJ databases">
        <authorList>
            <person name="Gulvik C.A."/>
        </authorList>
    </citation>
    <scope>NUCLEOTIDE SEQUENCE [LARGE SCALE GENOMIC DNA]</scope>
    <source>
        <strain evidence="3">LMG 8895</strain>
    </source>
</reference>
<evidence type="ECO:0000256" key="1">
    <source>
        <dbReference type="SAM" id="Coils"/>
    </source>
</evidence>
<proteinExistence type="predicted"/>
<protein>
    <submittedName>
        <fullName evidence="2">Uncharacterized protein</fullName>
    </submittedName>
</protein>
<dbReference type="RefSeq" id="WP_069662536.1">
    <property type="nucleotide sequence ID" value="NZ_JBHUJJ010000002.1"/>
</dbReference>
<gene>
    <name evidence="2" type="ORF">BCR25_15930</name>
</gene>
<feature type="coiled-coil region" evidence="1">
    <location>
        <begin position="32"/>
        <end position="59"/>
    </location>
</feature>
<accession>A0A1E5H114</accession>
<name>A0A1E5H114_9ENTE</name>
<keyword evidence="3" id="KW-1185">Reference proteome</keyword>
<dbReference type="EMBL" id="MIJY01000005">
    <property type="protein sequence ID" value="OEG18687.1"/>
    <property type="molecule type" value="Genomic_DNA"/>
</dbReference>
<keyword evidence="1" id="KW-0175">Coiled coil</keyword>
<evidence type="ECO:0000313" key="3">
    <source>
        <dbReference type="Proteomes" id="UP000095094"/>
    </source>
</evidence>
<organism evidence="2 3">
    <name type="scientific">Enterococcus termitis</name>
    <dbReference type="NCBI Taxonomy" id="332950"/>
    <lineage>
        <taxon>Bacteria</taxon>
        <taxon>Bacillati</taxon>
        <taxon>Bacillota</taxon>
        <taxon>Bacilli</taxon>
        <taxon>Lactobacillales</taxon>
        <taxon>Enterococcaceae</taxon>
        <taxon>Enterococcus</taxon>
    </lineage>
</organism>
<evidence type="ECO:0000313" key="2">
    <source>
        <dbReference type="EMBL" id="OEG18687.1"/>
    </source>
</evidence>
<comment type="caution">
    <text evidence="2">The sequence shown here is derived from an EMBL/GenBank/DDBJ whole genome shotgun (WGS) entry which is preliminary data.</text>
</comment>
<sequence length="127" mass="15012">MSERFSITPDQQAKSLLDKLLEAYGGSKSDVVNLLAEKYQTLLNENDLLREQLSEERRLSKGTLRTIEQRLNVLYEVENTRQNYEAFPELRPTSKEKSKIIIEAEDQVELDRKNRVFNHYEKLRRNP</sequence>
<dbReference type="AlphaFoldDB" id="A0A1E5H114"/>
<dbReference type="Proteomes" id="UP000095094">
    <property type="component" value="Unassembled WGS sequence"/>
</dbReference>